<dbReference type="EMBL" id="PGTS01000004">
    <property type="protein sequence ID" value="PKR49099.1"/>
    <property type="molecule type" value="Genomic_DNA"/>
</dbReference>
<evidence type="ECO:0008006" key="3">
    <source>
        <dbReference type="Google" id="ProtNLM"/>
    </source>
</evidence>
<comment type="caution">
    <text evidence="1">The sequence shown here is derived from an EMBL/GenBank/DDBJ whole genome shotgun (WGS) entry which is preliminary data.</text>
</comment>
<accession>A0ABX4R6L0</accession>
<proteinExistence type="predicted"/>
<keyword evidence="2" id="KW-1185">Reference proteome</keyword>
<evidence type="ECO:0000313" key="2">
    <source>
        <dbReference type="Proteomes" id="UP000233365"/>
    </source>
</evidence>
<sequence length="253" mass="28223">MIVLFKVSTREKFSPFIPGPETAGYFNAWRFDIAKVPDQDFGRGIENCFKCPCCERILPTVFAEADHLFPKSALLQALTGATYAGWRRFTELANEANKKDNYVSPDGNVANLKLGKSVLRLPDYDNLTGILADNSDEGYELIKAIYTTPDAIEKDYDSDEVKVAHWAMSGIQNDSGIVLDNSGTEILFADLAAFDITNIAFLCSVCNQAKNKDFFPAHKGFRTRINQQKQLVHITKGSIMLSNSGNTYIEQRN</sequence>
<name>A0ABX4R6L0_9PROT</name>
<evidence type="ECO:0000313" key="1">
    <source>
        <dbReference type="EMBL" id="PKR49099.1"/>
    </source>
</evidence>
<dbReference type="Proteomes" id="UP000233365">
    <property type="component" value="Unassembled WGS sequence"/>
</dbReference>
<organism evidence="1 2">
    <name type="scientific">Thalassospira povalilytica</name>
    <dbReference type="NCBI Taxonomy" id="732237"/>
    <lineage>
        <taxon>Bacteria</taxon>
        <taxon>Pseudomonadati</taxon>
        <taxon>Pseudomonadota</taxon>
        <taxon>Alphaproteobacteria</taxon>
        <taxon>Rhodospirillales</taxon>
        <taxon>Thalassospiraceae</taxon>
        <taxon>Thalassospira</taxon>
    </lineage>
</organism>
<dbReference type="RefSeq" id="WP_101247067.1">
    <property type="nucleotide sequence ID" value="NZ_PGTS01000004.1"/>
</dbReference>
<reference evidence="1 2" key="1">
    <citation type="submission" date="2017-11" db="EMBL/GenBank/DDBJ databases">
        <title>Biodiversity and function of Thalassospira species in the particle-attached aromatic-hydrocarbon-degrading consortia from the surface seawater of the China South Sea.</title>
        <authorList>
            <person name="Dong C."/>
            <person name="Liu R."/>
            <person name="Shao Z."/>
        </authorList>
    </citation>
    <scope>NUCLEOTIDE SEQUENCE [LARGE SCALE GENOMIC DNA]</scope>
    <source>
        <strain evidence="1 2">139Z-12</strain>
    </source>
</reference>
<protein>
    <recommendedName>
        <fullName evidence="3">HNH endonuclease</fullName>
    </recommendedName>
</protein>
<gene>
    <name evidence="1" type="ORF">CU041_11515</name>
</gene>